<dbReference type="InterPro" id="IPR003660">
    <property type="entry name" value="HAMP_dom"/>
</dbReference>
<dbReference type="GO" id="GO:0005886">
    <property type="term" value="C:plasma membrane"/>
    <property type="evidence" value="ECO:0007669"/>
    <property type="project" value="TreeGrafter"/>
</dbReference>
<evidence type="ECO:0000256" key="9">
    <source>
        <dbReference type="ARBA" id="ARBA00023012"/>
    </source>
</evidence>
<dbReference type="Pfam" id="PF02518">
    <property type="entry name" value="HATPase_c"/>
    <property type="match status" value="1"/>
</dbReference>
<dbReference type="PANTHER" id="PTHR45436">
    <property type="entry name" value="SENSOR HISTIDINE KINASE YKOH"/>
    <property type="match status" value="1"/>
</dbReference>
<dbReference type="PANTHER" id="PTHR45436:SF8">
    <property type="entry name" value="HISTIDINE KINASE"/>
    <property type="match status" value="1"/>
</dbReference>
<accession>A0A5E4XKA3</accession>
<dbReference type="EMBL" id="CABPSI010000004">
    <property type="protein sequence ID" value="VVE36592.1"/>
    <property type="molecule type" value="Genomic_DNA"/>
</dbReference>
<feature type="transmembrane region" description="Helical" evidence="11">
    <location>
        <begin position="162"/>
        <end position="181"/>
    </location>
</feature>
<evidence type="ECO:0000256" key="6">
    <source>
        <dbReference type="ARBA" id="ARBA00022692"/>
    </source>
</evidence>
<dbReference type="PROSITE" id="PS50885">
    <property type="entry name" value="HAMP"/>
    <property type="match status" value="1"/>
</dbReference>
<dbReference type="AlphaFoldDB" id="A0A5E4XKA3"/>
<feature type="region of interest" description="Disordered" evidence="10">
    <location>
        <begin position="464"/>
        <end position="497"/>
    </location>
</feature>
<dbReference type="SMART" id="SM00388">
    <property type="entry name" value="HisKA"/>
    <property type="match status" value="1"/>
</dbReference>
<keyword evidence="15" id="KW-1185">Reference proteome</keyword>
<dbReference type="Gene3D" id="6.10.340.10">
    <property type="match status" value="1"/>
</dbReference>
<evidence type="ECO:0000256" key="2">
    <source>
        <dbReference type="ARBA" id="ARBA00004370"/>
    </source>
</evidence>
<keyword evidence="9" id="KW-0902">Two-component regulatory system</keyword>
<dbReference type="SUPFAM" id="SSF47384">
    <property type="entry name" value="Homodimeric domain of signal transducing histidine kinase"/>
    <property type="match status" value="1"/>
</dbReference>
<feature type="domain" description="Histidine kinase" evidence="12">
    <location>
        <begin position="244"/>
        <end position="459"/>
    </location>
</feature>
<keyword evidence="7 14" id="KW-0418">Kinase</keyword>
<keyword evidence="4" id="KW-0597">Phosphoprotein</keyword>
<keyword evidence="5 14" id="KW-0808">Transferase</keyword>
<keyword evidence="8 11" id="KW-1133">Transmembrane helix</keyword>
<comment type="subcellular location">
    <subcellularLocation>
        <location evidence="2">Membrane</location>
    </subcellularLocation>
</comment>
<name>A0A5E4XKA3_9BURK</name>
<evidence type="ECO:0000256" key="1">
    <source>
        <dbReference type="ARBA" id="ARBA00000085"/>
    </source>
</evidence>
<evidence type="ECO:0000259" key="13">
    <source>
        <dbReference type="PROSITE" id="PS50885"/>
    </source>
</evidence>
<protein>
    <recommendedName>
        <fullName evidence="3">histidine kinase</fullName>
        <ecNumber evidence="3">2.7.13.3</ecNumber>
    </recommendedName>
</protein>
<evidence type="ECO:0000256" key="11">
    <source>
        <dbReference type="SAM" id="Phobius"/>
    </source>
</evidence>
<dbReference type="InterPro" id="IPR036890">
    <property type="entry name" value="HATPase_C_sf"/>
</dbReference>
<evidence type="ECO:0000256" key="8">
    <source>
        <dbReference type="ARBA" id="ARBA00022989"/>
    </source>
</evidence>
<evidence type="ECO:0000256" key="4">
    <source>
        <dbReference type="ARBA" id="ARBA00022553"/>
    </source>
</evidence>
<evidence type="ECO:0000259" key="12">
    <source>
        <dbReference type="PROSITE" id="PS50109"/>
    </source>
</evidence>
<keyword evidence="6 11" id="KW-0812">Transmembrane</keyword>
<dbReference type="InterPro" id="IPR003661">
    <property type="entry name" value="HisK_dim/P_dom"/>
</dbReference>
<dbReference type="InterPro" id="IPR005467">
    <property type="entry name" value="His_kinase_dom"/>
</dbReference>
<dbReference type="InterPro" id="IPR003594">
    <property type="entry name" value="HATPase_dom"/>
</dbReference>
<dbReference type="CDD" id="cd00082">
    <property type="entry name" value="HisKA"/>
    <property type="match status" value="1"/>
</dbReference>
<gene>
    <name evidence="14" type="primary">cusS</name>
    <name evidence="14" type="ORF">PIN31115_03913</name>
</gene>
<evidence type="ECO:0000256" key="7">
    <source>
        <dbReference type="ARBA" id="ARBA00022777"/>
    </source>
</evidence>
<dbReference type="InterPro" id="IPR036097">
    <property type="entry name" value="HisK_dim/P_sf"/>
</dbReference>
<comment type="catalytic activity">
    <reaction evidence="1">
        <text>ATP + protein L-histidine = ADP + protein N-phospho-L-histidine.</text>
        <dbReference type="EC" id="2.7.13.3"/>
    </reaction>
</comment>
<reference evidence="14 15" key="1">
    <citation type="submission" date="2019-08" db="EMBL/GenBank/DDBJ databases">
        <authorList>
            <person name="Peeters C."/>
        </authorList>
    </citation>
    <scope>NUCLEOTIDE SEQUENCE [LARGE SCALE GENOMIC DNA]</scope>
    <source>
        <strain evidence="14 15">LMG 31115</strain>
    </source>
</reference>
<dbReference type="EC" id="2.7.13.3" evidence="3"/>
<dbReference type="InterPro" id="IPR050428">
    <property type="entry name" value="TCS_sensor_his_kinase"/>
</dbReference>
<proteinExistence type="predicted"/>
<dbReference type="SMART" id="SM00387">
    <property type="entry name" value="HATPase_c"/>
    <property type="match status" value="1"/>
</dbReference>
<dbReference type="PROSITE" id="PS50109">
    <property type="entry name" value="HIS_KIN"/>
    <property type="match status" value="1"/>
</dbReference>
<dbReference type="GO" id="GO:0000155">
    <property type="term" value="F:phosphorelay sensor kinase activity"/>
    <property type="evidence" value="ECO:0007669"/>
    <property type="project" value="InterPro"/>
</dbReference>
<evidence type="ECO:0000256" key="5">
    <source>
        <dbReference type="ARBA" id="ARBA00022679"/>
    </source>
</evidence>
<evidence type="ECO:0000256" key="10">
    <source>
        <dbReference type="SAM" id="MobiDB-lite"/>
    </source>
</evidence>
<dbReference type="Gene3D" id="3.30.565.10">
    <property type="entry name" value="Histidine kinase-like ATPase, C-terminal domain"/>
    <property type="match status" value="1"/>
</dbReference>
<keyword evidence="11" id="KW-0472">Membrane</keyword>
<organism evidence="14 15">
    <name type="scientific">Pandoraea iniqua</name>
    <dbReference type="NCBI Taxonomy" id="2508288"/>
    <lineage>
        <taxon>Bacteria</taxon>
        <taxon>Pseudomonadati</taxon>
        <taxon>Pseudomonadota</taxon>
        <taxon>Betaproteobacteria</taxon>
        <taxon>Burkholderiales</taxon>
        <taxon>Burkholderiaceae</taxon>
        <taxon>Pandoraea</taxon>
    </lineage>
</organism>
<dbReference type="Gene3D" id="1.10.287.130">
    <property type="match status" value="1"/>
</dbReference>
<evidence type="ECO:0000256" key="3">
    <source>
        <dbReference type="ARBA" id="ARBA00012438"/>
    </source>
</evidence>
<evidence type="ECO:0000313" key="14">
    <source>
        <dbReference type="EMBL" id="VVE36592.1"/>
    </source>
</evidence>
<feature type="transmembrane region" description="Helical" evidence="11">
    <location>
        <begin position="20"/>
        <end position="44"/>
    </location>
</feature>
<dbReference type="Pfam" id="PF00512">
    <property type="entry name" value="HisKA"/>
    <property type="match status" value="1"/>
</dbReference>
<sequence>MFSMPMTERSFLRSLWGAGPIFAIFIVSVVTLFAVVYWLTMGYLTDLVDARLQRESTQLIRRTPADARTNITERSHREAANMRPYGLFSASGQRLAGNIDTMPKGQPDWHAYRYVQSVVDKEGDTWARPYRAMMATMPDGNRVIVGQAVDDIDRFDHMLVRVAFGGLLATILLGALCGYALHRAANQRVRQLRESCQDIISSHFTRRLPTRGRRDDIDLLVGFVNTMLDDIERLVSELRGVCAWIAHDLRTPMTRLRAGLERARRSATSAKEYDTAVERALEQTDHVLARFSALLRIAEIDAHSRREQFRHVDLARIAEDVVDLYEPLAEERKVTLLVETQRCAPVLGDGDLIFGAIQNLLDNALKFTPAGGTVRLRVMATPQHAVVEVCDTGPGIASAERDAVLRPFYRGAGVSGMPTPGHGLGLSVVAATARIHNAVMRIDDAGPGCRVALRFAAAPVSPETADLTDLTDASDKTDKTDMAETSDASRTADVASV</sequence>
<feature type="domain" description="HAMP" evidence="13">
    <location>
        <begin position="183"/>
        <end position="236"/>
    </location>
</feature>
<evidence type="ECO:0000313" key="15">
    <source>
        <dbReference type="Proteomes" id="UP000333828"/>
    </source>
</evidence>
<dbReference type="SUPFAM" id="SSF55874">
    <property type="entry name" value="ATPase domain of HSP90 chaperone/DNA topoisomerase II/histidine kinase"/>
    <property type="match status" value="1"/>
</dbReference>
<dbReference type="Proteomes" id="UP000333828">
    <property type="component" value="Unassembled WGS sequence"/>
</dbReference>
<feature type="compositionally biased region" description="Basic and acidic residues" evidence="10">
    <location>
        <begin position="473"/>
        <end position="482"/>
    </location>
</feature>